<comment type="caution">
    <text evidence="4">The sequence shown here is derived from an EMBL/GenBank/DDBJ whole genome shotgun (WGS) entry which is preliminary data.</text>
</comment>
<dbReference type="NCBIfam" id="TIGR01651">
    <property type="entry name" value="CobT"/>
    <property type="match status" value="1"/>
</dbReference>
<accession>A0A542W2Q5</accession>
<feature type="compositionally biased region" description="Acidic residues" evidence="2">
    <location>
        <begin position="220"/>
        <end position="230"/>
    </location>
</feature>
<feature type="region of interest" description="Disordered" evidence="2">
    <location>
        <begin position="208"/>
        <end position="300"/>
    </location>
</feature>
<name>A0A542W2Q5_ZYMMB</name>
<dbReference type="OrthoDB" id="9764783at2"/>
<evidence type="ECO:0000313" key="4">
    <source>
        <dbReference type="EMBL" id="TQL17864.1"/>
    </source>
</evidence>
<dbReference type="Proteomes" id="UP000316887">
    <property type="component" value="Unassembled WGS sequence"/>
</dbReference>
<dbReference type="InterPro" id="IPR036465">
    <property type="entry name" value="vWFA_dom_sf"/>
</dbReference>
<dbReference type="PANTHER" id="PTHR41248">
    <property type="entry name" value="NORD PROTEIN"/>
    <property type="match status" value="1"/>
</dbReference>
<dbReference type="PIRSF" id="PIRSF031715">
    <property type="entry name" value="Cob_chel_CobT"/>
    <property type="match status" value="1"/>
</dbReference>
<feature type="domain" description="VWFA" evidence="3">
    <location>
        <begin position="406"/>
        <end position="613"/>
    </location>
</feature>
<dbReference type="Pfam" id="PF11775">
    <property type="entry name" value="CobT_C"/>
    <property type="match status" value="1"/>
</dbReference>
<organism evidence="4 5">
    <name type="scientific">Zymomonas mobilis</name>
    <dbReference type="NCBI Taxonomy" id="542"/>
    <lineage>
        <taxon>Bacteria</taxon>
        <taxon>Pseudomonadati</taxon>
        <taxon>Pseudomonadota</taxon>
        <taxon>Alphaproteobacteria</taxon>
        <taxon>Sphingomonadales</taxon>
        <taxon>Zymomonadaceae</taxon>
        <taxon>Zymomonas</taxon>
    </lineage>
</organism>
<evidence type="ECO:0000256" key="2">
    <source>
        <dbReference type="SAM" id="MobiDB-lite"/>
    </source>
</evidence>
<dbReference type="EC" id="6.6.1.2" evidence="1"/>
<dbReference type="CDD" id="cd01454">
    <property type="entry name" value="vWA_norD_type"/>
    <property type="match status" value="1"/>
</dbReference>
<reference evidence="4 5" key="1">
    <citation type="submission" date="2019-06" db="EMBL/GenBank/DDBJ databases">
        <title>Genome sequencing of Zymomonas mobilis strains for genetic engineering and biofuel applications.</title>
        <authorList>
            <person name="Teravest M."/>
        </authorList>
    </citation>
    <scope>NUCLEOTIDE SEQUENCE [LARGE SCALE GENOMIC DNA]</scope>
    <source>
        <strain evidence="4 5">AN0101</strain>
    </source>
</reference>
<gene>
    <name evidence="4" type="ORF">FBY58_1470</name>
</gene>
<protein>
    <recommendedName>
        <fullName evidence="1">Cobaltochelatase subunit CobT</fullName>
        <ecNumber evidence="1">6.6.1.2</ecNumber>
    </recommendedName>
</protein>
<dbReference type="EMBL" id="VFOF01000001">
    <property type="protein sequence ID" value="TQL17864.1"/>
    <property type="molecule type" value="Genomic_DNA"/>
</dbReference>
<dbReference type="AlphaFoldDB" id="A0A542W2Q5"/>
<feature type="compositionally biased region" description="Acidic residues" evidence="2">
    <location>
        <begin position="274"/>
        <end position="289"/>
    </location>
</feature>
<dbReference type="GO" id="GO:0009236">
    <property type="term" value="P:cobalamin biosynthetic process"/>
    <property type="evidence" value="ECO:0007669"/>
    <property type="project" value="UniProtKB-UniRule"/>
</dbReference>
<dbReference type="RefSeq" id="WP_141920306.1">
    <property type="nucleotide sequence ID" value="NZ_VFOF01000001.1"/>
</dbReference>
<dbReference type="Gene3D" id="3.40.50.410">
    <property type="entry name" value="von Willebrand factor, type A domain"/>
    <property type="match status" value="1"/>
</dbReference>
<dbReference type="PANTHER" id="PTHR41248:SF1">
    <property type="entry name" value="NORD PROTEIN"/>
    <property type="match status" value="1"/>
</dbReference>
<dbReference type="PROSITE" id="PS50234">
    <property type="entry name" value="VWFA"/>
    <property type="match status" value="1"/>
</dbReference>
<evidence type="ECO:0000256" key="1">
    <source>
        <dbReference type="NCBIfam" id="TIGR01651"/>
    </source>
</evidence>
<sequence length="613" mass="67653">MAEDTQLDKFRQYLSGVARAIADNPTLDVRFTTQAPSMKDDVISVPLPDRSLSPENMALARGVADSFALKAKWHNPALHASKKPVDTQASHILDGLEQARVESLGARAMDGVRQNLQVALDAEISKTNLAQVKIREEVPLDIALPLLLREKITGDAPPASAKKALDLLRPWVNKKANQALDALAQSAADQSVFASQALEFLQDLQVLSLQDQPETKPSDSDDAQGEDEDESPKGGESKPDQSDAESGSDAPEMKGQGQQGDEAEITSSTSHEGDEGEEQKDGGGDDDGEGITPDPSGEKSLTLNAFDYKIYTTRYDEVVAAHDLCDEEELRRLRAYLDQQLEALHGMVTRLANRLQRRLQAQQNRHWDFDQDEGLLDSARLSRVVANPLLPLSYKVEREASFKDTVVTLLIDNSGSMRGRPISIAALSTDILARTLERCGVRTEILGFTTRAWKGGNSREDWMNGGRPAAPGRLNDLRHIIYKEADEPWRRAKNSLGLMMREGLLKENIDGEALLWAHNRLMARPEDRRILMVISDGAPVDDSTLSVNSSSFLEKHLRKVIDWIENKSSVELLAIGIGHDVTRYYKRAVTLMDAEQLGGAIVEQLAALFDDKK</sequence>
<dbReference type="InterPro" id="IPR006538">
    <property type="entry name" value="CobT"/>
</dbReference>
<dbReference type="InterPro" id="IPR002035">
    <property type="entry name" value="VWF_A"/>
</dbReference>
<evidence type="ECO:0000259" key="3">
    <source>
        <dbReference type="PROSITE" id="PS50234"/>
    </source>
</evidence>
<dbReference type="InterPro" id="IPR051928">
    <property type="entry name" value="NorD/CobT"/>
</dbReference>
<proteinExistence type="predicted"/>
<feature type="compositionally biased region" description="Basic and acidic residues" evidence="2">
    <location>
        <begin position="231"/>
        <end position="241"/>
    </location>
</feature>
<dbReference type="SUPFAM" id="SSF53300">
    <property type="entry name" value="vWA-like"/>
    <property type="match status" value="1"/>
</dbReference>
<dbReference type="InterPro" id="IPR025861">
    <property type="entry name" value="CobT_VWA_dom"/>
</dbReference>
<evidence type="ECO:0000313" key="5">
    <source>
        <dbReference type="Proteomes" id="UP000316887"/>
    </source>
</evidence>
<dbReference type="Pfam" id="PF06213">
    <property type="entry name" value="CobT"/>
    <property type="match status" value="1"/>
</dbReference>
<dbReference type="GO" id="GO:0051116">
    <property type="term" value="F:cobaltochelatase activity"/>
    <property type="evidence" value="ECO:0007669"/>
    <property type="project" value="UniProtKB-UniRule"/>
</dbReference>